<dbReference type="GO" id="GO:0005737">
    <property type="term" value="C:cytoplasm"/>
    <property type="evidence" value="ECO:0007669"/>
    <property type="project" value="TreeGrafter"/>
</dbReference>
<dbReference type="SUPFAM" id="SSF51556">
    <property type="entry name" value="Metallo-dependent hydrolases"/>
    <property type="match status" value="1"/>
</dbReference>
<dbReference type="InterPro" id="IPR006680">
    <property type="entry name" value="Amidohydro-rel"/>
</dbReference>
<evidence type="ECO:0000313" key="7">
    <source>
        <dbReference type="EMBL" id="TFD93746.1"/>
    </source>
</evidence>
<evidence type="ECO:0000256" key="4">
    <source>
        <dbReference type="ARBA" id="ARBA00022723"/>
    </source>
</evidence>
<dbReference type="Gene3D" id="3.20.20.140">
    <property type="entry name" value="Metal-dependent hydrolases"/>
    <property type="match status" value="1"/>
</dbReference>
<dbReference type="Proteomes" id="UP000297861">
    <property type="component" value="Unassembled WGS sequence"/>
</dbReference>
<dbReference type="SUPFAM" id="SSF51338">
    <property type="entry name" value="Composite domain of metallo-dependent hydrolases"/>
    <property type="match status" value="1"/>
</dbReference>
<dbReference type="GO" id="GO:0004038">
    <property type="term" value="F:allantoinase activity"/>
    <property type="evidence" value="ECO:0007669"/>
    <property type="project" value="TreeGrafter"/>
</dbReference>
<evidence type="ECO:0000256" key="1">
    <source>
        <dbReference type="ARBA" id="ARBA00001947"/>
    </source>
</evidence>
<reference evidence="7 8" key="1">
    <citation type="submission" date="2019-03" db="EMBL/GenBank/DDBJ databases">
        <title>San Antonio Military Medical Center submission to MRSN (WRAIR), pending publication.</title>
        <authorList>
            <person name="Blyth D.M."/>
            <person name="Mccarthy S.L."/>
            <person name="Schall S.E."/>
            <person name="Stam J.A."/>
            <person name="Ong A.C."/>
            <person name="Mcgann P.T."/>
        </authorList>
    </citation>
    <scope>NUCLEOTIDE SEQUENCE [LARGE SCALE GENOMIC DNA]</scope>
    <source>
        <strain evidence="7 8">MRSN571793</strain>
    </source>
</reference>
<dbReference type="OrthoDB" id="9765462at2"/>
<evidence type="ECO:0000313" key="8">
    <source>
        <dbReference type="Proteomes" id="UP000297861"/>
    </source>
</evidence>
<dbReference type="PROSITE" id="PS00483">
    <property type="entry name" value="DIHYDROOROTASE_2"/>
    <property type="match status" value="1"/>
</dbReference>
<organism evidence="7 8">
    <name type="scientific">Dysgonomonas capnocytophagoides</name>
    <dbReference type="NCBI Taxonomy" id="45254"/>
    <lineage>
        <taxon>Bacteria</taxon>
        <taxon>Pseudomonadati</taxon>
        <taxon>Bacteroidota</taxon>
        <taxon>Bacteroidia</taxon>
        <taxon>Bacteroidales</taxon>
        <taxon>Dysgonomonadaceae</taxon>
        <taxon>Dysgonomonas</taxon>
    </lineage>
</organism>
<comment type="cofactor">
    <cofactor evidence="1">
        <name>Zn(2+)</name>
        <dbReference type="ChEBI" id="CHEBI:29105"/>
    </cofactor>
</comment>
<dbReference type="InterPro" id="IPR050138">
    <property type="entry name" value="DHOase/Allantoinase_Hydrolase"/>
</dbReference>
<dbReference type="NCBIfam" id="NF006688">
    <property type="entry name" value="PRK09236.1"/>
    <property type="match status" value="1"/>
</dbReference>
<evidence type="ECO:0000259" key="6">
    <source>
        <dbReference type="Pfam" id="PF01979"/>
    </source>
</evidence>
<keyword evidence="4" id="KW-0479">Metal-binding</keyword>
<dbReference type="InterPro" id="IPR032466">
    <property type="entry name" value="Metal_Hydrolase"/>
</dbReference>
<dbReference type="Pfam" id="PF01979">
    <property type="entry name" value="Amidohydro_1"/>
    <property type="match status" value="1"/>
</dbReference>
<dbReference type="InterPro" id="IPR011059">
    <property type="entry name" value="Metal-dep_hydrolase_composite"/>
</dbReference>
<protein>
    <submittedName>
        <fullName evidence="7">Dihydroorotase</fullName>
        <ecNumber evidence="7">3.5.2.3</ecNumber>
    </submittedName>
</protein>
<dbReference type="CDD" id="cd01318">
    <property type="entry name" value="DHOase_IIb"/>
    <property type="match status" value="1"/>
</dbReference>
<gene>
    <name evidence="7" type="ORF">E2605_16460</name>
</gene>
<accession>A0A4Y8KVL8</accession>
<dbReference type="InterPro" id="IPR002195">
    <property type="entry name" value="Dihydroorotase_CS"/>
</dbReference>
<proteinExistence type="inferred from homology"/>
<dbReference type="NCBIfam" id="TIGR00857">
    <property type="entry name" value="pyrC_multi"/>
    <property type="match status" value="1"/>
</dbReference>
<dbReference type="GO" id="GO:0046872">
    <property type="term" value="F:metal ion binding"/>
    <property type="evidence" value="ECO:0007669"/>
    <property type="project" value="UniProtKB-KW"/>
</dbReference>
<dbReference type="PANTHER" id="PTHR43668:SF4">
    <property type="entry name" value="ALLANTOINASE"/>
    <property type="match status" value="1"/>
</dbReference>
<comment type="similarity">
    <text evidence="3">Belongs to the metallo-dependent hydrolases superfamily. DHOase family. Class I DHOase subfamily.</text>
</comment>
<sequence>MYLIHNATIINEGKSFTGSVLVDGELIQTIYKTTGDVPQDILNRAEIIDGTGRWLIPGVIDDQVHFRDPGLTHKGDITTESKAAIAGGVTSYMEMPNTKPQTTTIDALNTKFESASERSYSNYSFYLGATNDNLDELKKVDKKNVCGIKIFMGSSTGNMLVDKRKALESIFGEIDMLIATHCEEEEIIQKNIAYYKGLYDEDAPVKYHPLIRSAEACYQSSAKAIELADKHGARLHILHLSTAREISLFDIKPLINKKITGEVCVHHLWFSDEDYEKYGTRIKWNPAVKTKEDREALMKGLLSGKLDVIATDHAPHLLEEKIGGCFKAASGGPLVQHSLQMMLELAKNGKISKEDVVDKMCHAPATLFRVHKRGYIREGYFADLVLVNPEKSYTITQENILYKCKWSPLEGETVSSTIEKTFLNGQIAFENGIIKEIKGRALTFDY</sequence>
<dbReference type="AlphaFoldDB" id="A0A4Y8KVL8"/>
<name>A0A4Y8KVL8_9BACT</name>
<comment type="function">
    <text evidence="2">Catalyzes the reversible cyclization of carbamoyl aspartate to dihydroorotate.</text>
</comment>
<dbReference type="PANTHER" id="PTHR43668">
    <property type="entry name" value="ALLANTOINASE"/>
    <property type="match status" value="1"/>
</dbReference>
<dbReference type="GO" id="GO:0004151">
    <property type="term" value="F:dihydroorotase activity"/>
    <property type="evidence" value="ECO:0007669"/>
    <property type="project" value="UniProtKB-EC"/>
</dbReference>
<keyword evidence="8" id="KW-1185">Reference proteome</keyword>
<dbReference type="EMBL" id="SOML01000012">
    <property type="protein sequence ID" value="TFD93746.1"/>
    <property type="molecule type" value="Genomic_DNA"/>
</dbReference>
<evidence type="ECO:0000256" key="2">
    <source>
        <dbReference type="ARBA" id="ARBA00002368"/>
    </source>
</evidence>
<dbReference type="EC" id="3.5.2.3" evidence="7"/>
<dbReference type="RefSeq" id="WP_134437251.1">
    <property type="nucleotide sequence ID" value="NZ_SOML01000012.1"/>
</dbReference>
<dbReference type="Gene3D" id="2.30.40.10">
    <property type="entry name" value="Urease, subunit C, domain 1"/>
    <property type="match status" value="1"/>
</dbReference>
<dbReference type="STRING" id="1121485.GCA_000426485_02842"/>
<comment type="caution">
    <text evidence="7">The sequence shown here is derived from an EMBL/GenBank/DDBJ whole genome shotgun (WGS) entry which is preliminary data.</text>
</comment>
<evidence type="ECO:0000256" key="5">
    <source>
        <dbReference type="ARBA" id="ARBA00022801"/>
    </source>
</evidence>
<keyword evidence="5 7" id="KW-0378">Hydrolase</keyword>
<dbReference type="GO" id="GO:0006145">
    <property type="term" value="P:purine nucleobase catabolic process"/>
    <property type="evidence" value="ECO:0007669"/>
    <property type="project" value="TreeGrafter"/>
</dbReference>
<evidence type="ECO:0000256" key="3">
    <source>
        <dbReference type="ARBA" id="ARBA00010286"/>
    </source>
</evidence>
<feature type="domain" description="Amidohydrolase-related" evidence="6">
    <location>
        <begin position="55"/>
        <end position="427"/>
    </location>
</feature>